<keyword evidence="2" id="KW-0805">Transcription regulation</keyword>
<dbReference type="GO" id="GO:0003677">
    <property type="term" value="F:DNA binding"/>
    <property type="evidence" value="ECO:0007669"/>
    <property type="project" value="InterPro"/>
</dbReference>
<reference evidence="7 8" key="1">
    <citation type="submission" date="2017-09" db="EMBL/GenBank/DDBJ databases">
        <title>Sequencing the genomes of two abundant thermophiles in Great Basin hot springs: Thermocrinis jamiesonii and novel Chloroflexi Thermoflexus hugenholtzii.</title>
        <authorList>
            <person name="Hedlund B."/>
        </authorList>
    </citation>
    <scope>NUCLEOTIDE SEQUENCE [LARGE SCALE GENOMIC DNA]</scope>
    <source>
        <strain evidence="7 8">G233</strain>
    </source>
</reference>
<dbReference type="InterPro" id="IPR013249">
    <property type="entry name" value="RNA_pol_sigma70_r4_t2"/>
</dbReference>
<keyword evidence="8" id="KW-1185">Reference proteome</keyword>
<dbReference type="Proteomes" id="UP000223071">
    <property type="component" value="Unassembled WGS sequence"/>
</dbReference>
<keyword evidence="4" id="KW-0804">Transcription</keyword>
<dbReference type="AlphaFoldDB" id="A0A2A9HCX6"/>
<dbReference type="InterPro" id="IPR013324">
    <property type="entry name" value="RNA_pol_sigma_r3/r4-like"/>
</dbReference>
<organism evidence="7 8">
    <name type="scientific">Tepidiforma thermophila (strain KCTC 52669 / CGMCC 1.13589 / G233)</name>
    <dbReference type="NCBI Taxonomy" id="2761530"/>
    <lineage>
        <taxon>Bacteria</taxon>
        <taxon>Bacillati</taxon>
        <taxon>Chloroflexota</taxon>
        <taxon>Tepidiformia</taxon>
        <taxon>Tepidiformales</taxon>
        <taxon>Tepidiformaceae</taxon>
        <taxon>Tepidiforma</taxon>
    </lineage>
</organism>
<dbReference type="RefSeq" id="WP_133117518.1">
    <property type="nucleotide sequence ID" value="NZ_PDJQ01000001.1"/>
</dbReference>
<feature type="domain" description="RNA polymerase sigma factor 70 region 4 type 2" evidence="6">
    <location>
        <begin position="194"/>
        <end position="246"/>
    </location>
</feature>
<evidence type="ECO:0000256" key="4">
    <source>
        <dbReference type="ARBA" id="ARBA00023163"/>
    </source>
</evidence>
<keyword evidence="3" id="KW-0731">Sigma factor</keyword>
<dbReference type="Gene3D" id="1.10.10.10">
    <property type="entry name" value="Winged helix-like DNA-binding domain superfamily/Winged helix DNA-binding domain"/>
    <property type="match status" value="1"/>
</dbReference>
<dbReference type="InterPro" id="IPR039425">
    <property type="entry name" value="RNA_pol_sigma-70-like"/>
</dbReference>
<feature type="domain" description="RNA polymerase sigma-70 region 2" evidence="5">
    <location>
        <begin position="88"/>
        <end position="157"/>
    </location>
</feature>
<dbReference type="NCBIfam" id="TIGR02937">
    <property type="entry name" value="sigma70-ECF"/>
    <property type="match status" value="1"/>
</dbReference>
<dbReference type="Gene3D" id="1.10.1740.10">
    <property type="match status" value="1"/>
</dbReference>
<comment type="caution">
    <text evidence="7">The sequence shown here is derived from an EMBL/GenBank/DDBJ whole genome shotgun (WGS) entry which is preliminary data.</text>
</comment>
<name>A0A2A9HCX6_TEPT2</name>
<comment type="similarity">
    <text evidence="1">Belongs to the sigma-70 factor family. ECF subfamily.</text>
</comment>
<dbReference type="SUPFAM" id="SSF88659">
    <property type="entry name" value="Sigma3 and sigma4 domains of RNA polymerase sigma factors"/>
    <property type="match status" value="1"/>
</dbReference>
<sequence>MQKVKAKGAFTPPVKPFAPITPRCIIPLQKGTPRAMDGNPTPAGIRNIDRTVEFARPADAALADRTDWPDETLMLAILERDQHAFAVLYDRYVDLVYSAAYRILGDPGLAEDTTQDVFVRLWRRPETFIAERGRFISWLMSVTRNRALDEVRARGRRWKREGSPLGDPAESAEPVFNVADLDPGTTAELNEARAAVRRALNELPPDQRRALELAYFGGLTQQQIAAVLHEPLGTIKTRIRLGMQKLRRCLERSR</sequence>
<dbReference type="SUPFAM" id="SSF88946">
    <property type="entry name" value="Sigma2 domain of RNA polymerase sigma factors"/>
    <property type="match status" value="1"/>
</dbReference>
<gene>
    <name evidence="7" type="ORF">A9A59_1063</name>
</gene>
<dbReference type="PANTHER" id="PTHR43133:SF62">
    <property type="entry name" value="RNA POLYMERASE SIGMA FACTOR SIGZ"/>
    <property type="match status" value="1"/>
</dbReference>
<dbReference type="EMBL" id="PDJQ01000001">
    <property type="protein sequence ID" value="PFG73857.1"/>
    <property type="molecule type" value="Genomic_DNA"/>
</dbReference>
<dbReference type="Pfam" id="PF08281">
    <property type="entry name" value="Sigma70_r4_2"/>
    <property type="match status" value="1"/>
</dbReference>
<dbReference type="InterPro" id="IPR013325">
    <property type="entry name" value="RNA_pol_sigma_r2"/>
</dbReference>
<evidence type="ECO:0000256" key="2">
    <source>
        <dbReference type="ARBA" id="ARBA00023015"/>
    </source>
</evidence>
<evidence type="ECO:0000259" key="5">
    <source>
        <dbReference type="Pfam" id="PF04542"/>
    </source>
</evidence>
<dbReference type="Pfam" id="PF04542">
    <property type="entry name" value="Sigma70_r2"/>
    <property type="match status" value="1"/>
</dbReference>
<dbReference type="GO" id="GO:0006352">
    <property type="term" value="P:DNA-templated transcription initiation"/>
    <property type="evidence" value="ECO:0007669"/>
    <property type="project" value="InterPro"/>
</dbReference>
<dbReference type="InterPro" id="IPR036388">
    <property type="entry name" value="WH-like_DNA-bd_sf"/>
</dbReference>
<evidence type="ECO:0000313" key="7">
    <source>
        <dbReference type="EMBL" id="PFG73857.1"/>
    </source>
</evidence>
<dbReference type="InterPro" id="IPR007627">
    <property type="entry name" value="RNA_pol_sigma70_r2"/>
</dbReference>
<dbReference type="InterPro" id="IPR014284">
    <property type="entry name" value="RNA_pol_sigma-70_dom"/>
</dbReference>
<proteinExistence type="inferred from homology"/>
<accession>A0A2A9HCX6</accession>
<evidence type="ECO:0000256" key="3">
    <source>
        <dbReference type="ARBA" id="ARBA00023082"/>
    </source>
</evidence>
<evidence type="ECO:0000256" key="1">
    <source>
        <dbReference type="ARBA" id="ARBA00010641"/>
    </source>
</evidence>
<dbReference type="GO" id="GO:0016987">
    <property type="term" value="F:sigma factor activity"/>
    <property type="evidence" value="ECO:0007669"/>
    <property type="project" value="UniProtKB-KW"/>
</dbReference>
<dbReference type="CDD" id="cd06171">
    <property type="entry name" value="Sigma70_r4"/>
    <property type="match status" value="1"/>
</dbReference>
<evidence type="ECO:0000259" key="6">
    <source>
        <dbReference type="Pfam" id="PF08281"/>
    </source>
</evidence>
<evidence type="ECO:0000313" key="8">
    <source>
        <dbReference type="Proteomes" id="UP000223071"/>
    </source>
</evidence>
<dbReference type="PANTHER" id="PTHR43133">
    <property type="entry name" value="RNA POLYMERASE ECF-TYPE SIGMA FACTO"/>
    <property type="match status" value="1"/>
</dbReference>
<protein>
    <submittedName>
        <fullName evidence="7">RNA polymerase sigma-70 factor (ECF subfamily)</fullName>
    </submittedName>
</protein>